<dbReference type="OrthoDB" id="10070846at2759"/>
<sequence length="204" mass="23890">MEVFFQLPHCEINENVLRDVQNKRDVLKSRITHIIDCEAYTWRKNNFLREVSVLCRATNIVTTYQIYIPNVTLFDENDRAVRYQIRVIHSLPIKRRRIDNNFYLYSEIVAMLRKIFQDADLVGYKGGNIGLRNLALFDYLDGKYPRCQVDKVLPYQFEPKLGLQTSDSGDESDSEEQSESSDEEITKCLRSKMLGAFRIEAKGY</sequence>
<evidence type="ECO:0000313" key="2">
    <source>
        <dbReference type="EMBL" id="CAB4029534.1"/>
    </source>
</evidence>
<reference evidence="2" key="1">
    <citation type="submission" date="2020-04" db="EMBL/GenBank/DDBJ databases">
        <authorList>
            <person name="Alioto T."/>
            <person name="Alioto T."/>
            <person name="Gomez Garrido J."/>
        </authorList>
    </citation>
    <scope>NUCLEOTIDE SEQUENCE</scope>
    <source>
        <strain evidence="2">A484AB</strain>
    </source>
</reference>
<evidence type="ECO:0000313" key="3">
    <source>
        <dbReference type="Proteomes" id="UP001152795"/>
    </source>
</evidence>
<protein>
    <submittedName>
        <fullName evidence="2">Uncharacterized protein</fullName>
    </submittedName>
</protein>
<dbReference type="EMBL" id="CACRXK020016234">
    <property type="protein sequence ID" value="CAB4029534.1"/>
    <property type="molecule type" value="Genomic_DNA"/>
</dbReference>
<comment type="caution">
    <text evidence="2">The sequence shown here is derived from an EMBL/GenBank/DDBJ whole genome shotgun (WGS) entry which is preliminary data.</text>
</comment>
<evidence type="ECO:0000256" key="1">
    <source>
        <dbReference type="SAM" id="MobiDB-lite"/>
    </source>
</evidence>
<name>A0A6S7JHE7_PARCT</name>
<dbReference type="Proteomes" id="UP001152795">
    <property type="component" value="Unassembled WGS sequence"/>
</dbReference>
<keyword evidence="3" id="KW-1185">Reference proteome</keyword>
<gene>
    <name evidence="2" type="ORF">PACLA_8A013940</name>
</gene>
<proteinExistence type="predicted"/>
<accession>A0A6S7JHE7</accession>
<organism evidence="2 3">
    <name type="scientific">Paramuricea clavata</name>
    <name type="common">Red gorgonian</name>
    <name type="synonym">Violescent sea-whip</name>
    <dbReference type="NCBI Taxonomy" id="317549"/>
    <lineage>
        <taxon>Eukaryota</taxon>
        <taxon>Metazoa</taxon>
        <taxon>Cnidaria</taxon>
        <taxon>Anthozoa</taxon>
        <taxon>Octocorallia</taxon>
        <taxon>Malacalcyonacea</taxon>
        <taxon>Plexauridae</taxon>
        <taxon>Paramuricea</taxon>
    </lineage>
</organism>
<dbReference type="AlphaFoldDB" id="A0A6S7JHE7"/>
<feature type="compositionally biased region" description="Acidic residues" evidence="1">
    <location>
        <begin position="168"/>
        <end position="183"/>
    </location>
</feature>
<feature type="region of interest" description="Disordered" evidence="1">
    <location>
        <begin position="162"/>
        <end position="186"/>
    </location>
</feature>